<keyword evidence="1" id="KW-0472">Membrane</keyword>
<keyword evidence="1" id="KW-1133">Transmembrane helix</keyword>
<protein>
    <submittedName>
        <fullName evidence="2">Immunity protein</fullName>
    </submittedName>
</protein>
<sequence>MKDNIFFKVIMSVFYSIVLMLMLIELITKPIFKPVFDIAVHETGIPASKLLIICGIAIFLFGFVLLFFQTGIYFMGLKLFNTSKENLTKIFPSVTLSMSIVGVIFLFVSMFIDVTNSLVLLTTPAIVLLLNSIIYYILSKDRKGFLIILVISMVMYAMNGLVNRI</sequence>
<proteinExistence type="predicted"/>
<keyword evidence="1" id="KW-0812">Transmembrane</keyword>
<feature type="transmembrane region" description="Helical" evidence="1">
    <location>
        <begin position="145"/>
        <end position="162"/>
    </location>
</feature>
<feature type="transmembrane region" description="Helical" evidence="1">
    <location>
        <begin position="47"/>
        <end position="69"/>
    </location>
</feature>
<evidence type="ECO:0000313" key="2">
    <source>
        <dbReference type="EMBL" id="BAT21396.1"/>
    </source>
</evidence>
<reference evidence="2" key="1">
    <citation type="journal article" date="2016" name="J. Bacteriol.">
        <title>Functional Analysis of Genes Involved in the Biosynthesis of Enterocin NKR-5-3B, a Novel Circular Bacteriocin.</title>
        <authorList>
            <person name="Perez R.H."/>
            <person name="Ishibashi N."/>
            <person name="Inoue T."/>
            <person name="Himeno K."/>
            <person name="Masuda Y."/>
            <person name="Sawa N."/>
            <person name="Zendo T."/>
            <person name="Wilaipun P."/>
            <person name="Leelawatcharamas V."/>
            <person name="Nakayama J."/>
            <person name="Sonomoto K."/>
        </authorList>
    </citation>
    <scope>NUCLEOTIDE SEQUENCE</scope>
    <source>
        <strain evidence="2">NKR-5-3</strain>
    </source>
</reference>
<organism evidence="2">
    <name type="scientific">Enterococcus faecium</name>
    <name type="common">Streptococcus faecium</name>
    <dbReference type="NCBI Taxonomy" id="1352"/>
    <lineage>
        <taxon>Bacteria</taxon>
        <taxon>Bacillati</taxon>
        <taxon>Bacillota</taxon>
        <taxon>Bacilli</taxon>
        <taxon>Lactobacillales</taxon>
        <taxon>Enterococcaceae</taxon>
        <taxon>Enterococcus</taxon>
    </lineage>
</organism>
<dbReference type="AlphaFoldDB" id="A0A0P0YKB6"/>
<feature type="transmembrane region" description="Helical" evidence="1">
    <location>
        <begin position="5"/>
        <end position="27"/>
    </location>
</feature>
<accession>A0A0P0YKB6</accession>
<gene>
    <name evidence="2" type="primary">enkB4</name>
</gene>
<evidence type="ECO:0000256" key="1">
    <source>
        <dbReference type="SAM" id="Phobius"/>
    </source>
</evidence>
<feature type="transmembrane region" description="Helical" evidence="1">
    <location>
        <begin position="118"/>
        <end position="138"/>
    </location>
</feature>
<feature type="transmembrane region" description="Helical" evidence="1">
    <location>
        <begin position="90"/>
        <end position="112"/>
    </location>
</feature>
<name>A0A0P0YKB6_ENTFC</name>
<dbReference type="EMBL" id="LC068607">
    <property type="protein sequence ID" value="BAT21396.1"/>
    <property type="molecule type" value="Genomic_DNA"/>
</dbReference>